<organism evidence="7 8">
    <name type="scientific">Vagococcus hydrophili</name>
    <dbReference type="NCBI Taxonomy" id="2714947"/>
    <lineage>
        <taxon>Bacteria</taxon>
        <taxon>Bacillati</taxon>
        <taxon>Bacillota</taxon>
        <taxon>Bacilli</taxon>
        <taxon>Lactobacillales</taxon>
        <taxon>Enterococcaceae</taxon>
        <taxon>Vagococcus</taxon>
    </lineage>
</organism>
<feature type="signal peptide" evidence="6">
    <location>
        <begin position="1"/>
        <end position="20"/>
    </location>
</feature>
<dbReference type="GO" id="GO:0030001">
    <property type="term" value="P:metal ion transport"/>
    <property type="evidence" value="ECO:0007669"/>
    <property type="project" value="InterPro"/>
</dbReference>
<proteinExistence type="inferred from homology"/>
<sequence>MKKRLFLGIFLIGLIGMASACGAGNKKEVSKDKLQIMTSFYPMYDFTKHIVGDEAEVSLLISAGTEAHDYEPSAKDMKKIQDSDAFVYNNENMETWVPAMAETLKEGKVKVIKATEKMELLPGDEEDHHHEHKEGDEHDHDHEGEEEHHHSEEEHGHSHAFDPHVWLAPSLAIKEVKEISEQLIKQFPDKKEVFTKNTEAYIKELEELDKAYKETFSTAKQKNFVTQHAAFGYLASEYGLKQVPIAGLSPDQEPSAAKLAELKKYVDENNIQYIYFESNASDAVAKTLAKETKVELLVLNTLEGVSDKDMKAGKNYVSIMTENLEALSKTTEMK</sequence>
<dbReference type="Proteomes" id="UP000501747">
    <property type="component" value="Chromosome"/>
</dbReference>
<evidence type="ECO:0000313" key="7">
    <source>
        <dbReference type="EMBL" id="QIL48323.1"/>
    </source>
</evidence>
<dbReference type="PRINTS" id="PR00691">
    <property type="entry name" value="ADHESINB"/>
</dbReference>
<dbReference type="GO" id="GO:0046872">
    <property type="term" value="F:metal ion binding"/>
    <property type="evidence" value="ECO:0007669"/>
    <property type="project" value="InterPro"/>
</dbReference>
<feature type="chain" id="PRO_5039411225" evidence="6">
    <location>
        <begin position="21"/>
        <end position="334"/>
    </location>
</feature>
<feature type="region of interest" description="Disordered" evidence="5">
    <location>
        <begin position="121"/>
        <end position="159"/>
    </location>
</feature>
<dbReference type="GO" id="GO:0007155">
    <property type="term" value="P:cell adhesion"/>
    <property type="evidence" value="ECO:0007669"/>
    <property type="project" value="InterPro"/>
</dbReference>
<name>A0A6G8ATS7_9ENTE</name>
<evidence type="ECO:0000256" key="5">
    <source>
        <dbReference type="SAM" id="MobiDB-lite"/>
    </source>
</evidence>
<evidence type="ECO:0000313" key="8">
    <source>
        <dbReference type="Proteomes" id="UP000501747"/>
    </source>
</evidence>
<comment type="similarity">
    <text evidence="1 4">Belongs to the bacterial solute-binding protein 9 family.</text>
</comment>
<dbReference type="Gene3D" id="3.40.50.1980">
    <property type="entry name" value="Nitrogenase molybdenum iron protein domain"/>
    <property type="match status" value="2"/>
</dbReference>
<dbReference type="InterPro" id="IPR006128">
    <property type="entry name" value="Lipoprotein_PsaA-like"/>
</dbReference>
<dbReference type="KEGG" id="vhy:G7082_07365"/>
<accession>A0A6G8ATS7</accession>
<keyword evidence="3 6" id="KW-0732">Signal</keyword>
<dbReference type="PROSITE" id="PS51257">
    <property type="entry name" value="PROKAR_LIPOPROTEIN"/>
    <property type="match status" value="1"/>
</dbReference>
<evidence type="ECO:0000256" key="1">
    <source>
        <dbReference type="ARBA" id="ARBA00011028"/>
    </source>
</evidence>
<dbReference type="EMBL" id="CP049887">
    <property type="protein sequence ID" value="QIL48323.1"/>
    <property type="molecule type" value="Genomic_DNA"/>
</dbReference>
<dbReference type="InterPro" id="IPR006129">
    <property type="entry name" value="AdhesinB"/>
</dbReference>
<evidence type="ECO:0000256" key="2">
    <source>
        <dbReference type="ARBA" id="ARBA00022448"/>
    </source>
</evidence>
<keyword evidence="2 4" id="KW-0813">Transport</keyword>
<dbReference type="CDD" id="cd01017">
    <property type="entry name" value="AdcA"/>
    <property type="match status" value="1"/>
</dbReference>
<dbReference type="InterPro" id="IPR006127">
    <property type="entry name" value="ZnuA-like"/>
</dbReference>
<protein>
    <submittedName>
        <fullName evidence="7">Zinc ABC transporter substrate-binding protein</fullName>
    </submittedName>
</protein>
<evidence type="ECO:0000256" key="3">
    <source>
        <dbReference type="ARBA" id="ARBA00022729"/>
    </source>
</evidence>
<keyword evidence="8" id="KW-1185">Reference proteome</keyword>
<dbReference type="PANTHER" id="PTHR42953:SF3">
    <property type="entry name" value="HIGH-AFFINITY ZINC UPTAKE SYSTEM PROTEIN ZNUA"/>
    <property type="match status" value="1"/>
</dbReference>
<reference evidence="7 8" key="1">
    <citation type="submission" date="2020-03" db="EMBL/GenBank/DDBJ databases">
        <title>Vagococcus sp. nov., isolated from beetles.</title>
        <authorList>
            <person name="Hyun D.-W."/>
            <person name="Bae J.-W."/>
        </authorList>
    </citation>
    <scope>NUCLEOTIDE SEQUENCE [LARGE SCALE GENOMIC DNA]</scope>
    <source>
        <strain evidence="7 8">HDW17B</strain>
    </source>
</reference>
<dbReference type="AlphaFoldDB" id="A0A6G8ATS7"/>
<evidence type="ECO:0000256" key="4">
    <source>
        <dbReference type="RuleBase" id="RU003512"/>
    </source>
</evidence>
<evidence type="ECO:0000256" key="6">
    <source>
        <dbReference type="SAM" id="SignalP"/>
    </source>
</evidence>
<dbReference type="PANTHER" id="PTHR42953">
    <property type="entry name" value="HIGH-AFFINITY ZINC UPTAKE SYSTEM PROTEIN ZNUA-RELATED"/>
    <property type="match status" value="1"/>
</dbReference>
<dbReference type="PRINTS" id="PR00690">
    <property type="entry name" value="ADHESNFAMILY"/>
</dbReference>
<gene>
    <name evidence="7" type="ORF">G7082_07365</name>
</gene>
<dbReference type="Pfam" id="PF01297">
    <property type="entry name" value="ZnuA"/>
    <property type="match status" value="1"/>
</dbReference>
<dbReference type="SUPFAM" id="SSF53807">
    <property type="entry name" value="Helical backbone' metal receptor"/>
    <property type="match status" value="1"/>
</dbReference>
<dbReference type="InterPro" id="IPR050492">
    <property type="entry name" value="Bact_metal-bind_prot9"/>
</dbReference>
<feature type="compositionally biased region" description="Basic and acidic residues" evidence="5">
    <location>
        <begin position="126"/>
        <end position="159"/>
    </location>
</feature>